<reference evidence="3" key="1">
    <citation type="journal article" date="2021" name="Syst. Appl. Microbiol.">
        <title>Roseomonas hellenica sp. nov., isolated from roots of wild-growing Alkanna tinctoria.</title>
        <authorList>
            <person name="Rat A."/>
            <person name="Naranjo H.D."/>
            <person name="Lebbe L."/>
            <person name="Cnockaert M."/>
            <person name="Krigas N."/>
            <person name="Grigoriadou K."/>
            <person name="Maloupa E."/>
            <person name="Willems A."/>
        </authorList>
    </citation>
    <scope>NUCLEOTIDE SEQUENCE [LARGE SCALE GENOMIC DNA]</scope>
    <source>
        <strain evidence="3">LMG 31523</strain>
    </source>
</reference>
<protein>
    <submittedName>
        <fullName evidence="2">DUF4087 domain-containing protein</fullName>
    </submittedName>
</protein>
<feature type="signal peptide" evidence="1">
    <location>
        <begin position="1"/>
        <end position="20"/>
    </location>
</feature>
<dbReference type="Pfam" id="PF13316">
    <property type="entry name" value="DUF4087"/>
    <property type="match status" value="1"/>
</dbReference>
<dbReference type="InterPro" id="IPR025145">
    <property type="entry name" value="DUF4087"/>
</dbReference>
<accession>A0ABS5EXX2</accession>
<sequence>MIHALRLTLPLLLLTAAAEAAERRCGWYDNPTPGNHWLTDRDGQWVLLSQGMEPPEGMEGMRDMTAAGWVATNGSYGYGCACVTLEADRVTRRVTRILAGESLPLTRCRADRSLPGR</sequence>
<organism evidence="2 3">
    <name type="scientific">Plastoroseomonas hellenica</name>
    <dbReference type="NCBI Taxonomy" id="2687306"/>
    <lineage>
        <taxon>Bacteria</taxon>
        <taxon>Pseudomonadati</taxon>
        <taxon>Pseudomonadota</taxon>
        <taxon>Alphaproteobacteria</taxon>
        <taxon>Acetobacterales</taxon>
        <taxon>Acetobacteraceae</taxon>
        <taxon>Plastoroseomonas</taxon>
    </lineage>
</organism>
<keyword evidence="3" id="KW-1185">Reference proteome</keyword>
<dbReference type="RefSeq" id="WP_211852433.1">
    <property type="nucleotide sequence ID" value="NZ_JAAGBB010000010.1"/>
</dbReference>
<gene>
    <name evidence="2" type="ORF">GXW71_10450</name>
</gene>
<name>A0ABS5EXX2_9PROT</name>
<evidence type="ECO:0000313" key="3">
    <source>
        <dbReference type="Proteomes" id="UP001196870"/>
    </source>
</evidence>
<keyword evidence="1" id="KW-0732">Signal</keyword>
<dbReference type="Proteomes" id="UP001196870">
    <property type="component" value="Unassembled WGS sequence"/>
</dbReference>
<evidence type="ECO:0000256" key="1">
    <source>
        <dbReference type="SAM" id="SignalP"/>
    </source>
</evidence>
<proteinExistence type="predicted"/>
<dbReference type="EMBL" id="JAAGBB010000010">
    <property type="protein sequence ID" value="MBR0664770.1"/>
    <property type="molecule type" value="Genomic_DNA"/>
</dbReference>
<comment type="caution">
    <text evidence="2">The sequence shown here is derived from an EMBL/GenBank/DDBJ whole genome shotgun (WGS) entry which is preliminary data.</text>
</comment>
<feature type="chain" id="PRO_5046464794" evidence="1">
    <location>
        <begin position="21"/>
        <end position="117"/>
    </location>
</feature>
<evidence type="ECO:0000313" key="2">
    <source>
        <dbReference type="EMBL" id="MBR0664770.1"/>
    </source>
</evidence>